<keyword evidence="3" id="KW-1185">Reference proteome</keyword>
<dbReference type="Proteomes" id="UP000660024">
    <property type="component" value="Unassembled WGS sequence"/>
</dbReference>
<keyword evidence="1" id="KW-1133">Transmembrane helix</keyword>
<comment type="caution">
    <text evidence="2">The sequence shown here is derived from an EMBL/GenBank/DDBJ whole genome shotgun (WGS) entry which is preliminary data.</text>
</comment>
<dbReference type="Gene3D" id="2.160.20.10">
    <property type="entry name" value="Single-stranded right-handed beta-helix, Pectin lyase-like"/>
    <property type="match status" value="1"/>
</dbReference>
<evidence type="ECO:0000313" key="2">
    <source>
        <dbReference type="EMBL" id="MBK0384426.1"/>
    </source>
</evidence>
<evidence type="ECO:0000256" key="1">
    <source>
        <dbReference type="SAM" id="Phobius"/>
    </source>
</evidence>
<feature type="transmembrane region" description="Helical" evidence="1">
    <location>
        <begin position="12"/>
        <end position="28"/>
    </location>
</feature>
<reference evidence="2 3" key="1">
    <citation type="submission" date="2020-12" db="EMBL/GenBank/DDBJ databases">
        <title>Bacterial novel species Pedobacter sp. SD-b isolated from soil.</title>
        <authorList>
            <person name="Jung H.-Y."/>
        </authorList>
    </citation>
    <scope>NUCLEOTIDE SEQUENCE [LARGE SCALE GENOMIC DNA]</scope>
    <source>
        <strain evidence="2 3">SD-b</strain>
    </source>
</reference>
<dbReference type="RefSeq" id="WP_200588060.1">
    <property type="nucleotide sequence ID" value="NZ_JAEHFY010000031.1"/>
</dbReference>
<dbReference type="SUPFAM" id="SSF51126">
    <property type="entry name" value="Pectin lyase-like"/>
    <property type="match status" value="1"/>
</dbReference>
<name>A0ABS1BNX4_9SPHI</name>
<evidence type="ECO:0008006" key="4">
    <source>
        <dbReference type="Google" id="ProtNLM"/>
    </source>
</evidence>
<dbReference type="InterPro" id="IPR012334">
    <property type="entry name" value="Pectin_lyas_fold"/>
</dbReference>
<protein>
    <recommendedName>
        <fullName evidence="4">Right handed beta helix region</fullName>
    </recommendedName>
</protein>
<keyword evidence="1" id="KW-0812">Transmembrane</keyword>
<dbReference type="PROSITE" id="PS51257">
    <property type="entry name" value="PROKAR_LIPOPROTEIN"/>
    <property type="match status" value="1"/>
</dbReference>
<proteinExistence type="predicted"/>
<accession>A0ABS1BNX4</accession>
<dbReference type="InterPro" id="IPR011050">
    <property type="entry name" value="Pectin_lyase_fold/virulence"/>
</dbReference>
<sequence length="288" mass="31250">MKKSNKQQQKIYFNLSSWFLISVLIFAACKKNKTAFVEPSIIDTIKTTIIDSTSNYISDLRVGDPSITFKSTSFDDTNFPEMREWVKAGVTGGIPEISATPIKLTLNAINSAGLQTAINSVSQMGGGQIFLNAGTYTIDATVQMKNKVRLVGIKDLTIFNITIRTAAMVTAYGIDFNNASNAGLDNLTIQYDGGGITPIPSSYANNQPTFYVSSVYLHGGTKNSWIQNCSFLNIGNSPLVMYGTSYVTIRDCYVDGGFNKGDSGSGYFGIGASSYVLCFNNTIKKYAI</sequence>
<dbReference type="EMBL" id="JAEHFY010000031">
    <property type="protein sequence ID" value="MBK0384426.1"/>
    <property type="molecule type" value="Genomic_DNA"/>
</dbReference>
<evidence type="ECO:0000313" key="3">
    <source>
        <dbReference type="Proteomes" id="UP000660024"/>
    </source>
</evidence>
<gene>
    <name evidence="2" type="ORF">I5M32_15785</name>
</gene>
<organism evidence="2 3">
    <name type="scientific">Pedobacter segetis</name>
    <dbReference type="NCBI Taxonomy" id="2793069"/>
    <lineage>
        <taxon>Bacteria</taxon>
        <taxon>Pseudomonadati</taxon>
        <taxon>Bacteroidota</taxon>
        <taxon>Sphingobacteriia</taxon>
        <taxon>Sphingobacteriales</taxon>
        <taxon>Sphingobacteriaceae</taxon>
        <taxon>Pedobacter</taxon>
    </lineage>
</organism>
<keyword evidence="1" id="KW-0472">Membrane</keyword>